<feature type="region of interest" description="Disordered" evidence="1">
    <location>
        <begin position="96"/>
        <end position="136"/>
    </location>
</feature>
<protein>
    <submittedName>
        <fullName evidence="2">Uncharacterized protein</fullName>
    </submittedName>
</protein>
<reference evidence="2" key="1">
    <citation type="submission" date="2019-12" db="EMBL/GenBank/DDBJ databases">
        <title>Genome sequencing and annotation of Brassica cretica.</title>
        <authorList>
            <person name="Studholme D.J."/>
            <person name="Sarris P."/>
        </authorList>
    </citation>
    <scope>NUCLEOTIDE SEQUENCE</scope>
    <source>
        <strain evidence="2">PFS-109/04</strain>
        <tissue evidence="2">Leaf</tissue>
    </source>
</reference>
<dbReference type="AlphaFoldDB" id="A0A8S9PLJ8"/>
<comment type="caution">
    <text evidence="2">The sequence shown here is derived from an EMBL/GenBank/DDBJ whole genome shotgun (WGS) entry which is preliminary data.</text>
</comment>
<feature type="compositionally biased region" description="Acidic residues" evidence="1">
    <location>
        <begin position="120"/>
        <end position="136"/>
    </location>
</feature>
<feature type="compositionally biased region" description="Low complexity" evidence="1">
    <location>
        <begin position="96"/>
        <end position="119"/>
    </location>
</feature>
<sequence length="136" mass="15151">MYVDRCRTLDIDRYGCTYILAPGTTMKRGFLGYSKKKPADSRTIHDENMIPVKLIDDFLAKTDEQHMSGELNRVEETGTEDATSMLIDITTSTSTDITTSTSTDITTSTSTDITTSSSIDDVDREVTMEDSLELEE</sequence>
<accession>A0A8S9PLJ8</accession>
<dbReference type="EMBL" id="QGKX02001347">
    <property type="protein sequence ID" value="KAF3522024.1"/>
    <property type="molecule type" value="Genomic_DNA"/>
</dbReference>
<proteinExistence type="predicted"/>
<evidence type="ECO:0000313" key="2">
    <source>
        <dbReference type="EMBL" id="KAF3522024.1"/>
    </source>
</evidence>
<gene>
    <name evidence="2" type="ORF">F2Q69_00048418</name>
</gene>
<organism evidence="2 3">
    <name type="scientific">Brassica cretica</name>
    <name type="common">Mustard</name>
    <dbReference type="NCBI Taxonomy" id="69181"/>
    <lineage>
        <taxon>Eukaryota</taxon>
        <taxon>Viridiplantae</taxon>
        <taxon>Streptophyta</taxon>
        <taxon>Embryophyta</taxon>
        <taxon>Tracheophyta</taxon>
        <taxon>Spermatophyta</taxon>
        <taxon>Magnoliopsida</taxon>
        <taxon>eudicotyledons</taxon>
        <taxon>Gunneridae</taxon>
        <taxon>Pentapetalae</taxon>
        <taxon>rosids</taxon>
        <taxon>malvids</taxon>
        <taxon>Brassicales</taxon>
        <taxon>Brassicaceae</taxon>
        <taxon>Brassiceae</taxon>
        <taxon>Brassica</taxon>
    </lineage>
</organism>
<evidence type="ECO:0000256" key="1">
    <source>
        <dbReference type="SAM" id="MobiDB-lite"/>
    </source>
</evidence>
<dbReference type="Proteomes" id="UP000712600">
    <property type="component" value="Unassembled WGS sequence"/>
</dbReference>
<name>A0A8S9PLJ8_BRACR</name>
<evidence type="ECO:0000313" key="3">
    <source>
        <dbReference type="Proteomes" id="UP000712600"/>
    </source>
</evidence>